<evidence type="ECO:0000259" key="2">
    <source>
        <dbReference type="PROSITE" id="PS50994"/>
    </source>
</evidence>
<evidence type="ECO:0000313" key="3">
    <source>
        <dbReference type="Proteomes" id="UP000515164"/>
    </source>
</evidence>
<protein>
    <submittedName>
        <fullName evidence="4">Uncharacterized protein LOC117210484</fullName>
    </submittedName>
</protein>
<dbReference type="PANTHER" id="PTHR47331">
    <property type="entry name" value="PHD-TYPE DOMAIN-CONTAINING PROTEIN"/>
    <property type="match status" value="1"/>
</dbReference>
<evidence type="ECO:0000256" key="1">
    <source>
        <dbReference type="SAM" id="MobiDB-lite"/>
    </source>
</evidence>
<dbReference type="SUPFAM" id="SSF53098">
    <property type="entry name" value="Ribonuclease H-like"/>
    <property type="match status" value="1"/>
</dbReference>
<keyword evidence="3" id="KW-1185">Reference proteome</keyword>
<name>A0A6P8N3D6_9HYME</name>
<dbReference type="InterPro" id="IPR036397">
    <property type="entry name" value="RNaseH_sf"/>
</dbReference>
<dbReference type="Gene3D" id="3.30.420.10">
    <property type="entry name" value="Ribonuclease H-like superfamily/Ribonuclease H"/>
    <property type="match status" value="1"/>
</dbReference>
<dbReference type="GO" id="GO:0003676">
    <property type="term" value="F:nucleic acid binding"/>
    <property type="evidence" value="ECO:0007669"/>
    <property type="project" value="InterPro"/>
</dbReference>
<feature type="compositionally biased region" description="Basic and acidic residues" evidence="1">
    <location>
        <begin position="1471"/>
        <end position="1486"/>
    </location>
</feature>
<feature type="region of interest" description="Disordered" evidence="1">
    <location>
        <begin position="1"/>
        <end position="23"/>
    </location>
</feature>
<feature type="compositionally biased region" description="Polar residues" evidence="1">
    <location>
        <begin position="1487"/>
        <end position="1496"/>
    </location>
</feature>
<dbReference type="RefSeq" id="XP_033309442.1">
    <property type="nucleotide sequence ID" value="XM_033453551.1"/>
</dbReference>
<gene>
    <name evidence="4" type="primary">LOC117210484</name>
</gene>
<dbReference type="InterPro" id="IPR041588">
    <property type="entry name" value="Integrase_H2C2"/>
</dbReference>
<feature type="compositionally biased region" description="Polar residues" evidence="1">
    <location>
        <begin position="1"/>
        <end position="12"/>
    </location>
</feature>
<sequence length="1496" mass="169684">MSATTPSTTKTGETCRKPEPTTFPEVRVPQFDGALENWTYFYDTFSSIVDRNESLPNVQKFQHLRSSITGRAAQSIQSLELTEANYPIALNRLKDKFSCPLQICMRHWNFRNYPEIKMETPEALEDLLETISVNLKALEHLNEPVTSNIAIIELIVSKLPSSSLRKWQRTLPRQQVPSYQHLIHFLKTRAYGTQFLSKAKESKGSIHKHHSQRTTIPHGRTLATTSRTVVCPTCNGPHEIRHCKIFKAKSSTKRFQIVKKASLCINCLGRGHSPTQCTSAQIKVLNKQAQPIRARALLDTGTSMNFMTDKLANSLGIKQRRCAIQIGALDNLSTTAKRYTTATITSTDGKYKKTLRFLVIPAMSTFIPSEPIDPSSLGLPRNIQLADPQFHCPAPIDVLLSTGSTFASLCIGQVNLAQPGEPELRLQKTRFGWVIGGSPTSQTAINTFHATTTALQEDLARFWEIDEGPATTHLSESERLCEEHFRNHVRRTKEGRYIVALPFNEKLSSLGSSKAAAMSRLASLHRRFQRDKQYETAYSAVIQEYLDLGHMTKINTDHATDHGYYLPHHGVIKESSDTTKLRVVFDGSASSTTGVSLNDALHTGPKLQEDLRNILLRFRAAQILRRDFYVDDALTGADTKDEALSVRNDLTKLLKLAGLNIRTWASNDRDLLRGLPEEDTNQKLHLGESSTSKILGVFWDSADDAILYSVKTISDTSRVTKRSISSVIAQIYDPLGLLAPVIVRAKMILQQVWTLKVDRDESLPTDVHTEWIKYHTQLPLLNVVRFPRKTIIESATKIELHGFCDASERAYGACVYVRTTDRNNKIWTRLLTARSKVAPLKSLSIPRLELSGALILTSLISSIRQALTTKISRIVYWTDSTIVLHWISSSPHTLKTFVANRVAEIQTKTNTSDWRHVPTDDNPADLISRGQTPKEFLCPSIWKNGPRWLLQSENYWPVWSPTPVVDLPEQKKTICLRTNISDNTLLHRYSSWPRLIRIVARCLRWRHKQHLSAHLTTDELTAAHNRLIKILQSSHFAPEIRILQKNRSEDVGGKLQPLNPFLDEDGLLRVRGRLTNSAIPFSQKHPIILPKSPVTELIIEQEHRNNHHTGTQATLYAVRLRYWPIDGRSQVWRTLRRCVRCCRANPPPVEYLMGDLPEARITESRPFTNVGIDYCGPFYIKERRDRNRRKIKTYAAIFVCLATKAVHVELVSDLTTDAFLAALRRFISRRGYCATILTDNGTNFVGANRQLQELRTLLQSDDHQDRVQNFLADRQIQWRFNPPNSPHFGGLWEAAVKAFKRHLIRVVGTELLTFEHLNTLVIEIEAILNSRPLTPISSDPKDPPVLTPGHFLIGDTLTSLRERDFRTVPSGRLSSWQRIHQIKQHCWSRWYREYLNELTRRNKWDKGKHNIREGTVVILREDNVPSMQWPLGRVIKIHPGADGIIRTATAQAATSILDCGVKRLVPLPIHPDPDEAERPHGAKEVTNDTPDSTARI</sequence>
<dbReference type="InterPro" id="IPR001584">
    <property type="entry name" value="Integrase_cat-core"/>
</dbReference>
<evidence type="ECO:0000313" key="4">
    <source>
        <dbReference type="RefSeq" id="XP_033309442.1"/>
    </source>
</evidence>
<dbReference type="PROSITE" id="PS50994">
    <property type="entry name" value="INTEGRASE"/>
    <property type="match status" value="1"/>
</dbReference>
<dbReference type="GO" id="GO:0042575">
    <property type="term" value="C:DNA polymerase complex"/>
    <property type="evidence" value="ECO:0007669"/>
    <property type="project" value="UniProtKB-ARBA"/>
</dbReference>
<dbReference type="GO" id="GO:0015074">
    <property type="term" value="P:DNA integration"/>
    <property type="evidence" value="ECO:0007669"/>
    <property type="project" value="InterPro"/>
</dbReference>
<dbReference type="Pfam" id="PF05380">
    <property type="entry name" value="Peptidase_A17"/>
    <property type="match status" value="1"/>
</dbReference>
<accession>A0A6P8N3D6</accession>
<dbReference type="GO" id="GO:0071897">
    <property type="term" value="P:DNA biosynthetic process"/>
    <property type="evidence" value="ECO:0007669"/>
    <property type="project" value="UniProtKB-ARBA"/>
</dbReference>
<feature type="region of interest" description="Disordered" evidence="1">
    <location>
        <begin position="1468"/>
        <end position="1496"/>
    </location>
</feature>
<dbReference type="Proteomes" id="UP000515164">
    <property type="component" value="Unplaced"/>
</dbReference>
<dbReference type="CDD" id="cd00303">
    <property type="entry name" value="retropepsin_like"/>
    <property type="match status" value="1"/>
</dbReference>
<organism evidence="3 4">
    <name type="scientific">Bombus bifarius</name>
    <dbReference type="NCBI Taxonomy" id="103933"/>
    <lineage>
        <taxon>Eukaryota</taxon>
        <taxon>Metazoa</taxon>
        <taxon>Ecdysozoa</taxon>
        <taxon>Arthropoda</taxon>
        <taxon>Hexapoda</taxon>
        <taxon>Insecta</taxon>
        <taxon>Pterygota</taxon>
        <taxon>Neoptera</taxon>
        <taxon>Endopterygota</taxon>
        <taxon>Hymenoptera</taxon>
        <taxon>Apocrita</taxon>
        <taxon>Aculeata</taxon>
        <taxon>Apoidea</taxon>
        <taxon>Anthophila</taxon>
        <taxon>Apidae</taxon>
        <taxon>Bombus</taxon>
        <taxon>Pyrobombus</taxon>
    </lineage>
</organism>
<dbReference type="Pfam" id="PF00665">
    <property type="entry name" value="rve"/>
    <property type="match status" value="1"/>
</dbReference>
<dbReference type="InterPro" id="IPR012337">
    <property type="entry name" value="RNaseH-like_sf"/>
</dbReference>
<dbReference type="GeneID" id="117210484"/>
<dbReference type="InterPro" id="IPR008042">
    <property type="entry name" value="Retrotrans_Pao"/>
</dbReference>
<dbReference type="SUPFAM" id="SSF56672">
    <property type="entry name" value="DNA/RNA polymerases"/>
    <property type="match status" value="1"/>
</dbReference>
<dbReference type="KEGG" id="bbif:117210484"/>
<proteinExistence type="predicted"/>
<dbReference type="Pfam" id="PF17921">
    <property type="entry name" value="Integrase_H2C2"/>
    <property type="match status" value="1"/>
</dbReference>
<feature type="domain" description="Integrase catalytic" evidence="2">
    <location>
        <begin position="1162"/>
        <end position="1356"/>
    </location>
</feature>
<dbReference type="InterPro" id="IPR043502">
    <property type="entry name" value="DNA/RNA_pol_sf"/>
</dbReference>
<dbReference type="InterPro" id="IPR005312">
    <property type="entry name" value="DUF1759"/>
</dbReference>
<dbReference type="Pfam" id="PF18701">
    <property type="entry name" value="DUF5641"/>
    <property type="match status" value="1"/>
</dbReference>
<dbReference type="InterPro" id="IPR040676">
    <property type="entry name" value="DUF5641"/>
</dbReference>
<dbReference type="Pfam" id="PF03564">
    <property type="entry name" value="DUF1759"/>
    <property type="match status" value="1"/>
</dbReference>
<reference evidence="4" key="1">
    <citation type="submission" date="2025-08" db="UniProtKB">
        <authorList>
            <consortium name="RefSeq"/>
        </authorList>
    </citation>
    <scope>IDENTIFICATION</scope>
    <source>
        <tissue evidence="4">Muscle</tissue>
    </source>
</reference>